<dbReference type="EMBL" id="CP025938">
    <property type="protein sequence ID" value="AUS06128.1"/>
    <property type="molecule type" value="Genomic_DNA"/>
</dbReference>
<keyword evidence="1" id="KW-0812">Transmembrane</keyword>
<dbReference type="AlphaFoldDB" id="A0A2I7SJQ4"/>
<keyword evidence="3" id="KW-1185">Reference proteome</keyword>
<organism evidence="2 3">
    <name type="scientific">Pseudotamlana carrageenivorans</name>
    <dbReference type="NCBI Taxonomy" id="2069432"/>
    <lineage>
        <taxon>Bacteria</taxon>
        <taxon>Pseudomonadati</taxon>
        <taxon>Bacteroidota</taxon>
        <taxon>Flavobacteriia</taxon>
        <taxon>Flavobacteriales</taxon>
        <taxon>Flavobacteriaceae</taxon>
        <taxon>Pseudotamlana</taxon>
    </lineage>
</organism>
<feature type="transmembrane region" description="Helical" evidence="1">
    <location>
        <begin position="12"/>
        <end position="31"/>
    </location>
</feature>
<protein>
    <submittedName>
        <fullName evidence="2">Uncharacterized protein</fullName>
    </submittedName>
</protein>
<gene>
    <name evidence="2" type="ORF">C1A40_11995</name>
</gene>
<feature type="transmembrane region" description="Helical" evidence="1">
    <location>
        <begin position="70"/>
        <end position="88"/>
    </location>
</feature>
<dbReference type="KEGG" id="taj:C1A40_11995"/>
<evidence type="ECO:0000256" key="1">
    <source>
        <dbReference type="SAM" id="Phobius"/>
    </source>
</evidence>
<evidence type="ECO:0000313" key="3">
    <source>
        <dbReference type="Proteomes" id="UP000236592"/>
    </source>
</evidence>
<accession>A0A2I7SJQ4</accession>
<sequence length="97" mass="11411">MKDDDCIDYKTFFIGLLVLSVIPLASIWIAYELAFNYDYFTDIDYYETSKTKLYKVLIQSIATKIPSGRYVAIVVHVLVAIPFLRWIYRLIKNTFKI</sequence>
<proteinExistence type="predicted"/>
<keyword evidence="1" id="KW-0472">Membrane</keyword>
<dbReference type="Proteomes" id="UP000236592">
    <property type="component" value="Chromosome"/>
</dbReference>
<keyword evidence="1" id="KW-1133">Transmembrane helix</keyword>
<reference evidence="3" key="1">
    <citation type="submission" date="2018-01" db="EMBL/GenBank/DDBJ databases">
        <title>Complete genome of Tamlana sp. UJ94.</title>
        <authorList>
            <person name="Jung J."/>
            <person name="Chung D."/>
            <person name="Bae S.S."/>
            <person name="Baek K."/>
        </authorList>
    </citation>
    <scope>NUCLEOTIDE SEQUENCE [LARGE SCALE GENOMIC DNA]</scope>
    <source>
        <strain evidence="3">UJ94</strain>
    </source>
</reference>
<evidence type="ECO:0000313" key="2">
    <source>
        <dbReference type="EMBL" id="AUS06128.1"/>
    </source>
</evidence>
<name>A0A2I7SJQ4_9FLAO</name>